<evidence type="ECO:0000313" key="2">
    <source>
        <dbReference type="EMBL" id="CAI6368566.1"/>
    </source>
</evidence>
<sequence>MGKATRRMPPPRLPDRTELLLERRDKPRAGHPADYASLSRYLPPQKSPPPPSPPPPVLTTVGRRRARRHGGTVRSTALNQSSPAAIIVPRTIMYHGPWPGECGTYEDPRNKYNKGRQRIDKRSTAATSRDSHGTRRDPAPRAHCLKEVSRTQGQRDYTRETCGDGR</sequence>
<accession>A0AAV0XKC6</accession>
<dbReference type="EMBL" id="CARXXK010000005">
    <property type="protein sequence ID" value="CAI6368566.1"/>
    <property type="molecule type" value="Genomic_DNA"/>
</dbReference>
<evidence type="ECO:0000256" key="1">
    <source>
        <dbReference type="SAM" id="MobiDB-lite"/>
    </source>
</evidence>
<feature type="compositionally biased region" description="Basic and acidic residues" evidence="1">
    <location>
        <begin position="117"/>
        <end position="149"/>
    </location>
</feature>
<comment type="caution">
    <text evidence="2">The sequence shown here is derived from an EMBL/GenBank/DDBJ whole genome shotgun (WGS) entry which is preliminary data.</text>
</comment>
<protein>
    <submittedName>
        <fullName evidence="2">Uncharacterized protein</fullName>
    </submittedName>
</protein>
<name>A0AAV0XKC6_9HEMI</name>
<evidence type="ECO:0000313" key="3">
    <source>
        <dbReference type="Proteomes" id="UP001160148"/>
    </source>
</evidence>
<feature type="region of interest" description="Disordered" evidence="1">
    <location>
        <begin position="101"/>
        <end position="166"/>
    </location>
</feature>
<keyword evidence="3" id="KW-1185">Reference proteome</keyword>
<dbReference type="AlphaFoldDB" id="A0AAV0XKC6"/>
<proteinExistence type="predicted"/>
<gene>
    <name evidence="2" type="ORF">MEUPH1_LOCUS22907</name>
</gene>
<feature type="region of interest" description="Disordered" evidence="1">
    <location>
        <begin position="1"/>
        <end position="82"/>
    </location>
</feature>
<feature type="compositionally biased region" description="Pro residues" evidence="1">
    <location>
        <begin position="45"/>
        <end position="57"/>
    </location>
</feature>
<reference evidence="2 3" key="1">
    <citation type="submission" date="2023-01" db="EMBL/GenBank/DDBJ databases">
        <authorList>
            <person name="Whitehead M."/>
        </authorList>
    </citation>
    <scope>NUCLEOTIDE SEQUENCE [LARGE SCALE GENOMIC DNA]</scope>
</reference>
<organism evidence="2 3">
    <name type="scientific">Macrosiphum euphorbiae</name>
    <name type="common">potato aphid</name>
    <dbReference type="NCBI Taxonomy" id="13131"/>
    <lineage>
        <taxon>Eukaryota</taxon>
        <taxon>Metazoa</taxon>
        <taxon>Ecdysozoa</taxon>
        <taxon>Arthropoda</taxon>
        <taxon>Hexapoda</taxon>
        <taxon>Insecta</taxon>
        <taxon>Pterygota</taxon>
        <taxon>Neoptera</taxon>
        <taxon>Paraneoptera</taxon>
        <taxon>Hemiptera</taxon>
        <taxon>Sternorrhyncha</taxon>
        <taxon>Aphidomorpha</taxon>
        <taxon>Aphidoidea</taxon>
        <taxon>Aphididae</taxon>
        <taxon>Macrosiphini</taxon>
        <taxon>Macrosiphum</taxon>
    </lineage>
</organism>
<feature type="compositionally biased region" description="Basic and acidic residues" evidence="1">
    <location>
        <begin position="156"/>
        <end position="166"/>
    </location>
</feature>
<feature type="compositionally biased region" description="Basic residues" evidence="1">
    <location>
        <begin position="62"/>
        <end position="71"/>
    </location>
</feature>
<dbReference type="Proteomes" id="UP001160148">
    <property type="component" value="Unassembled WGS sequence"/>
</dbReference>
<feature type="compositionally biased region" description="Basic and acidic residues" evidence="1">
    <location>
        <begin position="13"/>
        <end position="28"/>
    </location>
</feature>